<dbReference type="RefSeq" id="WP_259291286.1">
    <property type="nucleotide sequence ID" value="NZ_JANUXW010000002.1"/>
</dbReference>
<gene>
    <name evidence="3" type="ORF">NXS09_04165</name>
</gene>
<protein>
    <submittedName>
        <fullName evidence="3">Formylglycine-generating enzyme family protein</fullName>
    </submittedName>
</protein>
<dbReference type="EMBL" id="JANUXW010000002">
    <property type="protein sequence ID" value="MCS4533492.1"/>
    <property type="molecule type" value="Genomic_DNA"/>
</dbReference>
<sequence length="349" mass="38941">MKANKRFHYILYLTGASFALTACSPDQQLSDARATAPAAASAATIAPTAAPAMLGSENACHNYSGLPANWQKDPYAGMIKIKGGSFDIGREDAYPEEFALKSRHRTVGDFWIDETEVTNAQFQSFVDATGYVTEAEQQGEGAVFISPDGPVRELAWWHLVKGADWKHPWGPDDKRTIQPNEPVRMVTLKDAETYAAWAGRELPTEEQWEYAAKGFTKERDVIADREHINANTWHGEFPYENTNQDGYVDVAPVGCYPANGFGLFDTIGNVWEYTQTPFTGSHDDHMGMAQVARTNHNEHSFNHYTIKGGSFLCAENYCMRYRASARQPQEKDLGISHVGFRTVKNIMPQ</sequence>
<dbReference type="InterPro" id="IPR051043">
    <property type="entry name" value="Sulfatase_Mod_Factor_Kinase"/>
</dbReference>
<feature type="domain" description="Sulfatase-modifying factor enzyme-like" evidence="2">
    <location>
        <begin position="76"/>
        <end position="344"/>
    </location>
</feature>
<reference evidence="3" key="2">
    <citation type="journal article" date="2023" name="Curr. Microbiol.">
        <title>Neisseria montereyensis sp. nov., Isolated from Oropharynx of California Sea Lion (Zalophus californianus): Genomic, Phylogenetic, and Phenotypic Study.</title>
        <authorList>
            <person name="Volokhov D.V."/>
            <person name="Zagorodnyaya T.A."/>
            <person name="Furtak V.A."/>
            <person name="Nattanmai G."/>
            <person name="Randall L."/>
            <person name="Jose S."/>
            <person name="Gao Y."/>
            <person name="Gulland F.M."/>
            <person name="Eisenberg T."/>
            <person name="Delmonte P."/>
            <person name="Blom J."/>
            <person name="Mitchell K.K."/>
        </authorList>
    </citation>
    <scope>NUCLEOTIDE SEQUENCE</scope>
    <source>
        <strain evidence="3">CSL10203-ORH2</strain>
    </source>
</reference>
<accession>A0ABT2FBJ0</accession>
<dbReference type="Gene3D" id="3.90.1580.10">
    <property type="entry name" value="paralog of FGE (formylglycine-generating enzyme)"/>
    <property type="match status" value="1"/>
</dbReference>
<dbReference type="InterPro" id="IPR005532">
    <property type="entry name" value="SUMF_dom"/>
</dbReference>
<dbReference type="InterPro" id="IPR016187">
    <property type="entry name" value="CTDL_fold"/>
</dbReference>
<dbReference type="SUPFAM" id="SSF56436">
    <property type="entry name" value="C-type lectin-like"/>
    <property type="match status" value="1"/>
</dbReference>
<evidence type="ECO:0000259" key="2">
    <source>
        <dbReference type="Pfam" id="PF03781"/>
    </source>
</evidence>
<organism evidence="3 4">
    <name type="scientific">Neisseria montereyensis</name>
    <dbReference type="NCBI Taxonomy" id="2973938"/>
    <lineage>
        <taxon>Bacteria</taxon>
        <taxon>Pseudomonadati</taxon>
        <taxon>Pseudomonadota</taxon>
        <taxon>Betaproteobacteria</taxon>
        <taxon>Neisseriales</taxon>
        <taxon>Neisseriaceae</taxon>
        <taxon>Neisseria</taxon>
    </lineage>
</organism>
<feature type="chain" id="PRO_5047450917" evidence="1">
    <location>
        <begin position="22"/>
        <end position="349"/>
    </location>
</feature>
<reference evidence="3" key="1">
    <citation type="submission" date="2022-08" db="EMBL/GenBank/DDBJ databases">
        <authorList>
            <person name="Volokhov D.V."/>
            <person name="Furtak V.A."/>
            <person name="Zagorodnyaya T.A."/>
        </authorList>
    </citation>
    <scope>NUCLEOTIDE SEQUENCE</scope>
    <source>
        <strain evidence="3">CSL10203-ORH2</strain>
    </source>
</reference>
<proteinExistence type="predicted"/>
<evidence type="ECO:0000313" key="3">
    <source>
        <dbReference type="EMBL" id="MCS4533492.1"/>
    </source>
</evidence>
<dbReference type="InterPro" id="IPR042095">
    <property type="entry name" value="SUMF_sf"/>
</dbReference>
<dbReference type="PANTHER" id="PTHR23150:SF19">
    <property type="entry name" value="FORMYLGLYCINE-GENERATING ENZYME"/>
    <property type="match status" value="1"/>
</dbReference>
<dbReference type="Proteomes" id="UP001166947">
    <property type="component" value="Unassembled WGS sequence"/>
</dbReference>
<comment type="caution">
    <text evidence="3">The sequence shown here is derived from an EMBL/GenBank/DDBJ whole genome shotgun (WGS) entry which is preliminary data.</text>
</comment>
<keyword evidence="4" id="KW-1185">Reference proteome</keyword>
<dbReference type="Pfam" id="PF03781">
    <property type="entry name" value="FGE-sulfatase"/>
    <property type="match status" value="1"/>
</dbReference>
<keyword evidence="1" id="KW-0732">Signal</keyword>
<evidence type="ECO:0000313" key="4">
    <source>
        <dbReference type="Proteomes" id="UP001166947"/>
    </source>
</evidence>
<feature type="signal peptide" evidence="1">
    <location>
        <begin position="1"/>
        <end position="21"/>
    </location>
</feature>
<evidence type="ECO:0000256" key="1">
    <source>
        <dbReference type="SAM" id="SignalP"/>
    </source>
</evidence>
<dbReference type="PROSITE" id="PS51257">
    <property type="entry name" value="PROKAR_LIPOPROTEIN"/>
    <property type="match status" value="1"/>
</dbReference>
<dbReference type="PANTHER" id="PTHR23150">
    <property type="entry name" value="SULFATASE MODIFYING FACTOR 1, 2"/>
    <property type="match status" value="1"/>
</dbReference>
<name>A0ABT2FBJ0_9NEIS</name>